<gene>
    <name evidence="8" type="ORF">COY52_04940</name>
</gene>
<dbReference type="InterPro" id="IPR000933">
    <property type="entry name" value="Glyco_hydro_29"/>
</dbReference>
<dbReference type="PRINTS" id="PR00741">
    <property type="entry name" value="GLHYDRLASE29"/>
</dbReference>
<dbReference type="Gene3D" id="2.60.120.260">
    <property type="entry name" value="Galactose-binding domain-like"/>
    <property type="match status" value="1"/>
</dbReference>
<name>A0A2M7SCK9_9BACT</name>
<dbReference type="InterPro" id="IPR017853">
    <property type="entry name" value="GH"/>
</dbReference>
<evidence type="ECO:0000256" key="5">
    <source>
        <dbReference type="ARBA" id="ARBA00022801"/>
    </source>
</evidence>
<comment type="caution">
    <text evidence="8">The sequence shown here is derived from an EMBL/GenBank/DDBJ whole genome shotgun (WGS) entry which is preliminary data.</text>
</comment>
<evidence type="ECO:0000256" key="3">
    <source>
        <dbReference type="ARBA" id="ARBA00012662"/>
    </source>
</evidence>
<protein>
    <recommendedName>
        <fullName evidence="3">alpha-L-fucosidase</fullName>
        <ecNumber evidence="3">3.2.1.51</ecNumber>
    </recommendedName>
</protein>
<keyword evidence="4" id="KW-0732">Signal</keyword>
<evidence type="ECO:0000256" key="6">
    <source>
        <dbReference type="ARBA" id="ARBA00023295"/>
    </source>
</evidence>
<evidence type="ECO:0000256" key="4">
    <source>
        <dbReference type="ARBA" id="ARBA00022729"/>
    </source>
</evidence>
<dbReference type="PANTHER" id="PTHR10030">
    <property type="entry name" value="ALPHA-L-FUCOSIDASE"/>
    <property type="match status" value="1"/>
</dbReference>
<keyword evidence="6" id="KW-0326">Glycosidase</keyword>
<organism evidence="8 9">
    <name type="scientific">Candidatus Desantisbacteria bacterium CG_4_10_14_0_8_um_filter_48_22</name>
    <dbReference type="NCBI Taxonomy" id="1974543"/>
    <lineage>
        <taxon>Bacteria</taxon>
        <taxon>Candidatus Desantisiibacteriota</taxon>
    </lineage>
</organism>
<dbReference type="Proteomes" id="UP000229307">
    <property type="component" value="Unassembled WGS sequence"/>
</dbReference>
<evidence type="ECO:0000313" key="9">
    <source>
        <dbReference type="Proteomes" id="UP000229307"/>
    </source>
</evidence>
<dbReference type="SUPFAM" id="SSF51445">
    <property type="entry name" value="(Trans)glycosidases"/>
    <property type="match status" value="1"/>
</dbReference>
<proteinExistence type="inferred from homology"/>
<feature type="non-terminal residue" evidence="8">
    <location>
        <position position="548"/>
    </location>
</feature>
<dbReference type="InterPro" id="IPR016286">
    <property type="entry name" value="FUC_metazoa-typ"/>
</dbReference>
<dbReference type="AlphaFoldDB" id="A0A2M7SCK9"/>
<dbReference type="PANTHER" id="PTHR10030:SF37">
    <property type="entry name" value="ALPHA-L-FUCOSIDASE-RELATED"/>
    <property type="match status" value="1"/>
</dbReference>
<evidence type="ECO:0000313" key="8">
    <source>
        <dbReference type="EMBL" id="PIZ17231.1"/>
    </source>
</evidence>
<dbReference type="SUPFAM" id="SSF49785">
    <property type="entry name" value="Galactose-binding domain-like"/>
    <property type="match status" value="1"/>
</dbReference>
<dbReference type="Pfam" id="PF01120">
    <property type="entry name" value="Alpha_L_fucos"/>
    <property type="match status" value="1"/>
</dbReference>
<reference evidence="9" key="1">
    <citation type="submission" date="2017-09" db="EMBL/GenBank/DDBJ databases">
        <title>Depth-based differentiation of microbial function through sediment-hosted aquifers and enrichment of novel symbionts in the deep terrestrial subsurface.</title>
        <authorList>
            <person name="Probst A.J."/>
            <person name="Ladd B."/>
            <person name="Jarett J.K."/>
            <person name="Geller-Mcgrath D.E."/>
            <person name="Sieber C.M.K."/>
            <person name="Emerson J.B."/>
            <person name="Anantharaman K."/>
            <person name="Thomas B.C."/>
            <person name="Malmstrom R."/>
            <person name="Stieglmeier M."/>
            <person name="Klingl A."/>
            <person name="Woyke T."/>
            <person name="Ryan C.M."/>
            <person name="Banfield J.F."/>
        </authorList>
    </citation>
    <scope>NUCLEOTIDE SEQUENCE [LARGE SCALE GENOMIC DNA]</scope>
</reference>
<feature type="domain" description="Glycoside hydrolase family 29 N-terminal" evidence="7">
    <location>
        <begin position="33"/>
        <end position="326"/>
    </location>
</feature>
<sequence length="548" mass="62288">MFKKLGIISILLILFFTSGVNCPKGAEGPADRMKWWQEARFGMFIHWGVYSVPADGEWFLENRKMPVSEYEKFAGQFNPVKFNAAEWVRITKDAGMKYIVITSKHHDGFGMFRSGMTDWCLRSAPFERDPLEELAAACKEEGIRLCFYYSILDWHHPDYGVRRPWNDVVKGAPDMDRYVDFMKGQLKELLTNYGPIGVLWFDGGWEKAWTRKRGEDLYKYARGLQPDIIINDRGSAGDFTTPEQNIPSTGSDRDWESCMTINNNWGYSKNDRSWKSAKKLIRNLVDCASKGGNYLLNVGPDAEGVIPGPSIERLSEIGRWLKVNGESVYGTSRSPFPAWSLPSYVKCTRKGKILYIHCYYEFLQENEEIILPLRNKVLSAKVLVTGEKINFRKDADGMHFLVPEQPVDKNDTVFVVEIEGEPDILPTPPIRPDPDGNLVLPAKFAVLHGSTAVYEYGKGKNNIGYWVDPKDWVSWDIEIDRAGTYGVEIEWACEPGAAGSSYKISVEDKSLQGAVEPTKSWTDFKSYNLGQIELTPGRKRLEVRPVTM</sequence>
<evidence type="ECO:0000259" key="7">
    <source>
        <dbReference type="Pfam" id="PF01120"/>
    </source>
</evidence>
<dbReference type="InterPro" id="IPR057739">
    <property type="entry name" value="Glyco_hydro_29_N"/>
</dbReference>
<dbReference type="InterPro" id="IPR008979">
    <property type="entry name" value="Galactose-bd-like_sf"/>
</dbReference>
<dbReference type="GO" id="GO:0004560">
    <property type="term" value="F:alpha-L-fucosidase activity"/>
    <property type="evidence" value="ECO:0007669"/>
    <property type="project" value="InterPro"/>
</dbReference>
<dbReference type="GO" id="GO:0006004">
    <property type="term" value="P:fucose metabolic process"/>
    <property type="evidence" value="ECO:0007669"/>
    <property type="project" value="InterPro"/>
</dbReference>
<dbReference type="EC" id="3.2.1.51" evidence="3"/>
<dbReference type="GO" id="GO:0016139">
    <property type="term" value="P:glycoside catabolic process"/>
    <property type="evidence" value="ECO:0007669"/>
    <property type="project" value="TreeGrafter"/>
</dbReference>
<evidence type="ECO:0000256" key="1">
    <source>
        <dbReference type="ARBA" id="ARBA00004071"/>
    </source>
</evidence>
<accession>A0A2M7SCK9</accession>
<comment type="function">
    <text evidence="1">Alpha-L-fucosidase is responsible for hydrolyzing the alpha-1,6-linked fucose joined to the reducing-end N-acetylglucosamine of the carbohydrate moieties of glycoproteins.</text>
</comment>
<evidence type="ECO:0000256" key="2">
    <source>
        <dbReference type="ARBA" id="ARBA00007951"/>
    </source>
</evidence>
<dbReference type="EMBL" id="PFMR01000134">
    <property type="protein sequence ID" value="PIZ17231.1"/>
    <property type="molecule type" value="Genomic_DNA"/>
</dbReference>
<dbReference type="SMART" id="SM00812">
    <property type="entry name" value="Alpha_L_fucos"/>
    <property type="match status" value="1"/>
</dbReference>
<dbReference type="GO" id="GO:0005764">
    <property type="term" value="C:lysosome"/>
    <property type="evidence" value="ECO:0007669"/>
    <property type="project" value="TreeGrafter"/>
</dbReference>
<keyword evidence="5" id="KW-0378">Hydrolase</keyword>
<dbReference type="Gene3D" id="3.20.20.80">
    <property type="entry name" value="Glycosidases"/>
    <property type="match status" value="1"/>
</dbReference>
<comment type="similarity">
    <text evidence="2">Belongs to the glycosyl hydrolase 29 family.</text>
</comment>